<feature type="domain" description="NADP-dependent oxidoreductase" evidence="5">
    <location>
        <begin position="9"/>
        <end position="263"/>
    </location>
</feature>
<dbReference type="OrthoDB" id="5945798at2759"/>
<dbReference type="PROSITE" id="PS00062">
    <property type="entry name" value="ALDOKETO_REDUCTASE_2"/>
    <property type="match status" value="1"/>
</dbReference>
<reference evidence="6 7" key="1">
    <citation type="journal article" date="2016" name="Mol. Biol. Evol.">
        <title>Comparative Genomics of Early-Diverging Mushroom-Forming Fungi Provides Insights into the Origins of Lignocellulose Decay Capabilities.</title>
        <authorList>
            <person name="Nagy L.G."/>
            <person name="Riley R."/>
            <person name="Tritt A."/>
            <person name="Adam C."/>
            <person name="Daum C."/>
            <person name="Floudas D."/>
            <person name="Sun H."/>
            <person name="Yadav J.S."/>
            <person name="Pangilinan J."/>
            <person name="Larsson K.H."/>
            <person name="Matsuura K."/>
            <person name="Barry K."/>
            <person name="Labutti K."/>
            <person name="Kuo R."/>
            <person name="Ohm R.A."/>
            <person name="Bhattacharya S.S."/>
            <person name="Shirouzu T."/>
            <person name="Yoshinaga Y."/>
            <person name="Martin F.M."/>
            <person name="Grigoriev I.V."/>
            <person name="Hibbett D.S."/>
        </authorList>
    </citation>
    <scope>NUCLEOTIDE SEQUENCE [LARGE SCALE GENOMIC DNA]</scope>
    <source>
        <strain evidence="6 7">HHB12029</strain>
    </source>
</reference>
<feature type="binding site" evidence="3">
    <location>
        <position position="87"/>
    </location>
    <ligand>
        <name>substrate</name>
    </ligand>
</feature>
<sequence>MGESGHADRTERMCRKATEIGYRAFDTAMGYGNEEAVGRAIEASGIPRQEIFVTTKFGKNHHHRVGEAVDESLKALGTDYIDLYLMHWPMARYNGRTVQPDEYPTIIDAWKDMEAAFFAGKVRAIGVSNFDKTKIQRIIDECRVVPAVNQIELHPCLPQKELLGFCRSKGIQVTAYSSLGQPGGKIIDGSSVLGGGGYDAFSQDETVNAIAAKHGATMAQVLLSWAVQQGVNVIPKTENEERMRSNLSPITFDAEDVGALDAFHKRPGMHRSLLSYHSIEDVIGVFGWSYEQLGWSMVKGGIVPQ</sequence>
<feature type="active site" description="Proton donor" evidence="2">
    <location>
        <position position="31"/>
    </location>
</feature>
<dbReference type="SUPFAM" id="SSF51430">
    <property type="entry name" value="NAD(P)-linked oxidoreductase"/>
    <property type="match status" value="1"/>
</dbReference>
<evidence type="ECO:0000256" key="3">
    <source>
        <dbReference type="PIRSR" id="PIRSR000097-2"/>
    </source>
</evidence>
<keyword evidence="7" id="KW-1185">Reference proteome</keyword>
<organism evidence="6 7">
    <name type="scientific">Exidia glandulosa HHB12029</name>
    <dbReference type="NCBI Taxonomy" id="1314781"/>
    <lineage>
        <taxon>Eukaryota</taxon>
        <taxon>Fungi</taxon>
        <taxon>Dikarya</taxon>
        <taxon>Basidiomycota</taxon>
        <taxon>Agaricomycotina</taxon>
        <taxon>Agaricomycetes</taxon>
        <taxon>Auriculariales</taxon>
        <taxon>Exidiaceae</taxon>
        <taxon>Exidia</taxon>
    </lineage>
</organism>
<dbReference type="Proteomes" id="UP000077266">
    <property type="component" value="Unassembled WGS sequence"/>
</dbReference>
<evidence type="ECO:0000313" key="6">
    <source>
        <dbReference type="EMBL" id="KZV98103.1"/>
    </source>
</evidence>
<dbReference type="Gene3D" id="3.20.20.100">
    <property type="entry name" value="NADP-dependent oxidoreductase domain"/>
    <property type="match status" value="1"/>
</dbReference>
<gene>
    <name evidence="6" type="ORF">EXIGLDRAFT_763783</name>
</gene>
<dbReference type="InterPro" id="IPR018170">
    <property type="entry name" value="Aldo/ket_reductase_CS"/>
</dbReference>
<keyword evidence="1" id="KW-0560">Oxidoreductase</keyword>
<dbReference type="AlphaFoldDB" id="A0A165LNL5"/>
<evidence type="ECO:0000313" key="7">
    <source>
        <dbReference type="Proteomes" id="UP000077266"/>
    </source>
</evidence>
<feature type="site" description="Lowers pKa of active site Tyr" evidence="4">
    <location>
        <position position="56"/>
    </location>
</feature>
<accession>A0A165LNL5</accession>
<dbReference type="FunFam" id="3.20.20.100:FF:000002">
    <property type="entry name" value="2,5-diketo-D-gluconic acid reductase A"/>
    <property type="match status" value="1"/>
</dbReference>
<dbReference type="InterPro" id="IPR036812">
    <property type="entry name" value="NAD(P)_OxRdtase_dom_sf"/>
</dbReference>
<dbReference type="InterPro" id="IPR023210">
    <property type="entry name" value="NADP_OxRdtase_dom"/>
</dbReference>
<protein>
    <submittedName>
        <fullName evidence="6">Aado/keto reductase</fullName>
    </submittedName>
</protein>
<evidence type="ECO:0000256" key="4">
    <source>
        <dbReference type="PIRSR" id="PIRSR000097-3"/>
    </source>
</evidence>
<dbReference type="PROSITE" id="PS00798">
    <property type="entry name" value="ALDOKETO_REDUCTASE_1"/>
    <property type="match status" value="1"/>
</dbReference>
<dbReference type="Pfam" id="PF00248">
    <property type="entry name" value="Aldo_ket_red"/>
    <property type="match status" value="1"/>
</dbReference>
<dbReference type="GO" id="GO:0016616">
    <property type="term" value="F:oxidoreductase activity, acting on the CH-OH group of donors, NAD or NADP as acceptor"/>
    <property type="evidence" value="ECO:0007669"/>
    <property type="project" value="UniProtKB-ARBA"/>
</dbReference>
<dbReference type="InterPro" id="IPR020471">
    <property type="entry name" value="AKR"/>
</dbReference>
<dbReference type="PIRSF" id="PIRSF000097">
    <property type="entry name" value="AKR"/>
    <property type="match status" value="1"/>
</dbReference>
<name>A0A165LNL5_EXIGL</name>
<dbReference type="PANTHER" id="PTHR11732">
    <property type="entry name" value="ALDO/KETO REDUCTASE"/>
    <property type="match status" value="1"/>
</dbReference>
<dbReference type="CDD" id="cd19071">
    <property type="entry name" value="AKR_AKR1-5-like"/>
    <property type="match status" value="1"/>
</dbReference>
<evidence type="ECO:0000256" key="2">
    <source>
        <dbReference type="PIRSR" id="PIRSR000097-1"/>
    </source>
</evidence>
<evidence type="ECO:0000256" key="1">
    <source>
        <dbReference type="ARBA" id="ARBA00023002"/>
    </source>
</evidence>
<dbReference type="InParanoid" id="A0A165LNL5"/>
<evidence type="ECO:0000259" key="5">
    <source>
        <dbReference type="Pfam" id="PF00248"/>
    </source>
</evidence>
<proteinExistence type="predicted"/>
<dbReference type="STRING" id="1314781.A0A165LNL5"/>
<dbReference type="PRINTS" id="PR00069">
    <property type="entry name" value="ALDKETRDTASE"/>
</dbReference>
<dbReference type="EMBL" id="KV425922">
    <property type="protein sequence ID" value="KZV98103.1"/>
    <property type="molecule type" value="Genomic_DNA"/>
</dbReference>